<accession>A0AA47PC37</accession>
<dbReference type="Gene3D" id="3.30.420.10">
    <property type="entry name" value="Ribonuclease H-like superfamily/Ribonuclease H"/>
    <property type="match status" value="1"/>
</dbReference>
<dbReference type="SUPFAM" id="SSF53098">
    <property type="entry name" value="Ribonuclease H-like"/>
    <property type="match status" value="1"/>
</dbReference>
<dbReference type="InterPro" id="IPR043502">
    <property type="entry name" value="DNA/RNA_pol_sf"/>
</dbReference>
<evidence type="ECO:0000313" key="4">
    <source>
        <dbReference type="EMBL" id="KAK0155028.1"/>
    </source>
</evidence>
<protein>
    <recommendedName>
        <fullName evidence="2">ribonuclease H</fullName>
        <ecNumber evidence="2">3.1.26.4</ecNumber>
    </recommendedName>
</protein>
<dbReference type="Pfam" id="PF05380">
    <property type="entry name" value="Peptidase_A17"/>
    <property type="match status" value="1"/>
</dbReference>
<gene>
    <name evidence="4" type="ORF">N1851_002646</name>
</gene>
<dbReference type="Gene3D" id="3.10.10.10">
    <property type="entry name" value="HIV Type 1 Reverse Transcriptase, subunit A, domain 1"/>
    <property type="match status" value="1"/>
</dbReference>
<proteinExistence type="inferred from homology"/>
<dbReference type="Pfam" id="PF18701">
    <property type="entry name" value="DUF5641"/>
    <property type="match status" value="1"/>
</dbReference>
<dbReference type="InterPro" id="IPR001584">
    <property type="entry name" value="Integrase_cat-core"/>
</dbReference>
<comment type="similarity">
    <text evidence="1">Belongs to the beta type-B retroviral polymerase family. HERV class-II K(HML-2) pol subfamily.</text>
</comment>
<dbReference type="PANTHER" id="PTHR47331">
    <property type="entry name" value="PHD-TYPE DOMAIN-CONTAINING PROTEIN"/>
    <property type="match status" value="1"/>
</dbReference>
<dbReference type="InterPro" id="IPR012337">
    <property type="entry name" value="RNaseH-like_sf"/>
</dbReference>
<dbReference type="Proteomes" id="UP001174136">
    <property type="component" value="Unassembled WGS sequence"/>
</dbReference>
<dbReference type="Gene3D" id="3.30.70.270">
    <property type="match status" value="1"/>
</dbReference>
<dbReference type="GO" id="GO:0003676">
    <property type="term" value="F:nucleic acid binding"/>
    <property type="evidence" value="ECO:0007669"/>
    <property type="project" value="InterPro"/>
</dbReference>
<evidence type="ECO:0000259" key="3">
    <source>
        <dbReference type="PROSITE" id="PS50994"/>
    </source>
</evidence>
<dbReference type="EMBL" id="JAOPHQ010000309">
    <property type="protein sequence ID" value="KAK0155028.1"/>
    <property type="molecule type" value="Genomic_DNA"/>
</dbReference>
<dbReference type="InterPro" id="IPR036397">
    <property type="entry name" value="RNaseH_sf"/>
</dbReference>
<dbReference type="AlphaFoldDB" id="A0AA47PC37"/>
<dbReference type="InterPro" id="IPR000477">
    <property type="entry name" value="RT_dom"/>
</dbReference>
<dbReference type="EC" id="3.1.26.4" evidence="2"/>
<evidence type="ECO:0000256" key="2">
    <source>
        <dbReference type="ARBA" id="ARBA00012180"/>
    </source>
</evidence>
<dbReference type="Pfam" id="PF00078">
    <property type="entry name" value="RVT_1"/>
    <property type="match status" value="1"/>
</dbReference>
<dbReference type="CDD" id="cd01644">
    <property type="entry name" value="RT_pepA17"/>
    <property type="match status" value="1"/>
</dbReference>
<evidence type="ECO:0000313" key="5">
    <source>
        <dbReference type="Proteomes" id="UP001174136"/>
    </source>
</evidence>
<dbReference type="GO" id="GO:0015074">
    <property type="term" value="P:DNA integration"/>
    <property type="evidence" value="ECO:0007669"/>
    <property type="project" value="InterPro"/>
</dbReference>
<dbReference type="SUPFAM" id="SSF56672">
    <property type="entry name" value="DNA/RNA polymerases"/>
    <property type="match status" value="1"/>
</dbReference>
<dbReference type="InterPro" id="IPR043128">
    <property type="entry name" value="Rev_trsase/Diguanyl_cyclase"/>
</dbReference>
<keyword evidence="5" id="KW-1185">Reference proteome</keyword>
<feature type="domain" description="Integrase catalytic" evidence="3">
    <location>
        <begin position="855"/>
        <end position="1041"/>
    </location>
</feature>
<dbReference type="InterPro" id="IPR008042">
    <property type="entry name" value="Retrotrans_Pao"/>
</dbReference>
<dbReference type="InterPro" id="IPR040676">
    <property type="entry name" value="DUF5641"/>
</dbReference>
<sequence>MTQLKRNYRHLIGLPIQTLTDVKPVLLIGSDHTHLITPIEPVRLGPPGGPAAIHTKLGWTLQGPASVVRHLAHPQQCLFTTVAPQVSELMKHVERLWQVDMVPFRSEKLATRSKQDHEAISILETKTTRVEVESILRYATPLLRRRDMPLFQATKEAVMPTLRGVERRLAKDLAQAAAYRVEMEKLIKAGSVIKCGPEAPADEGHEAWYIPHHMVSHNGKNRLVFNCSYQYRGQSLNDYLLPGPTLGASLLGVLLRFREHAVAISGDIKGMFHQVRLLPPDRALLRFVWRDVSRGEPPAVYEWQVLPFGTTCSPCCATFALQRHVNDHSQPDEDVRMSVERCFYVDNCLQSVPTIAEARHLVDKLRTLLASAGFELRQWASNEPEVIGHLPEDSRSASVELWLAQDKTDTPESTLGLSWLFHTDVLSYKHRQVEYGVPTMRNIYKVLASQYDPLGFILPYTTRAKVLVRHLWDKHRGWDDPLLPQELLQQWQAWEDELGVLPQVTLPRPYLPKEVDLCSLHRESCSQAVPLHPPLELCAALTGAQLAQVLRRELTLSINQTILWSDSTTVLTWLRSESCRFKVFVGTRVAEIQELTDGHVWRYVDSANNPADDVTRGKRLSELVELNRWSQGPCFLLRGPDLWSVDPSVDRAHDASELRKSVFCGVAAVVSSQPAPDLNQYNSWKELLEVTARELHGAADFKGHPTAEDYRHAERLILQRAQRDSFSQEYSLLKVGKPVPRSSRLLTLSPELDESGELIRVGGRLRRSEDLELTTIHPVILDPSHQATKLLIHDLDIRLHHPGPERVFAELRCSFWILRGREAVRRHQYGCADCRRWRAKPAVPKMADLPSARLRLFKPAFYSTGMDCFGPFEVKVGRRREKRWGIIFKCLTTRAVHLDLLTAIDTDAFLMALRRFIARRGTPAELFSDQGTNFKGGERELREAFTEISPALQEHLAPHKIAFHFNPPAAPHFGGVWEREIRSVKSALYATVGAQPVTEEVLHTVLTEVEGILNSKPLGYVSSDASDPDPVTPNVFLMGRPDGSLPQVVYPGNELISRRRWKHSQILADHFWARFIRFYVPILQVRQKWQASPADIVQDCVVMIADPQLPRALWPIGRVIKTHLSPDGHIRSADVKVKERVYTRPVARLVVLPALPSGDDEDRSPPTTSSQP</sequence>
<dbReference type="PROSITE" id="PS50994">
    <property type="entry name" value="INTEGRASE"/>
    <property type="match status" value="1"/>
</dbReference>
<comment type="caution">
    <text evidence="4">The sequence shown here is derived from an EMBL/GenBank/DDBJ whole genome shotgun (WGS) entry which is preliminary data.</text>
</comment>
<dbReference type="GO" id="GO:0004523">
    <property type="term" value="F:RNA-DNA hybrid ribonuclease activity"/>
    <property type="evidence" value="ECO:0007669"/>
    <property type="project" value="UniProtKB-EC"/>
</dbReference>
<evidence type="ECO:0000256" key="1">
    <source>
        <dbReference type="ARBA" id="ARBA00010879"/>
    </source>
</evidence>
<organism evidence="4 5">
    <name type="scientific">Merluccius polli</name>
    <name type="common">Benguela hake</name>
    <name type="synonym">Merluccius cadenati</name>
    <dbReference type="NCBI Taxonomy" id="89951"/>
    <lineage>
        <taxon>Eukaryota</taxon>
        <taxon>Metazoa</taxon>
        <taxon>Chordata</taxon>
        <taxon>Craniata</taxon>
        <taxon>Vertebrata</taxon>
        <taxon>Euteleostomi</taxon>
        <taxon>Actinopterygii</taxon>
        <taxon>Neopterygii</taxon>
        <taxon>Teleostei</taxon>
        <taxon>Neoteleostei</taxon>
        <taxon>Acanthomorphata</taxon>
        <taxon>Zeiogadaria</taxon>
        <taxon>Gadariae</taxon>
        <taxon>Gadiformes</taxon>
        <taxon>Gadoidei</taxon>
        <taxon>Merlucciidae</taxon>
        <taxon>Merluccius</taxon>
    </lineage>
</organism>
<name>A0AA47PC37_MERPO</name>
<reference evidence="4" key="1">
    <citation type="journal article" date="2023" name="Front. Mar. Sci.">
        <title>A new Merluccius polli reference genome to investigate the effects of global change in West African waters.</title>
        <authorList>
            <person name="Mateo J.L."/>
            <person name="Blanco-Fernandez C."/>
            <person name="Garcia-Vazquez E."/>
            <person name="Machado-Schiaffino G."/>
        </authorList>
    </citation>
    <scope>NUCLEOTIDE SEQUENCE</scope>
    <source>
        <strain evidence="4">C29</strain>
        <tissue evidence="4">Fin</tissue>
    </source>
</reference>